<keyword evidence="1" id="KW-0413">Isomerase</keyword>
<dbReference type="PROSITE" id="PS51168">
    <property type="entry name" value="CHORISMATE_MUT_2"/>
    <property type="match status" value="1"/>
</dbReference>
<dbReference type="InterPro" id="IPR002701">
    <property type="entry name" value="CM_II_prokaryot"/>
</dbReference>
<evidence type="ECO:0000259" key="3">
    <source>
        <dbReference type="PROSITE" id="PS51168"/>
    </source>
</evidence>
<dbReference type="SUPFAM" id="SSF48600">
    <property type="entry name" value="Chorismate mutase II"/>
    <property type="match status" value="1"/>
</dbReference>
<dbReference type="GO" id="GO:0004106">
    <property type="term" value="F:chorismate mutase activity"/>
    <property type="evidence" value="ECO:0007669"/>
    <property type="project" value="InterPro"/>
</dbReference>
<accession>A0A8H4QKQ8</accession>
<name>A0A8H4QKQ8_9AGAR</name>
<dbReference type="Proteomes" id="UP000521872">
    <property type="component" value="Unassembled WGS sequence"/>
</dbReference>
<dbReference type="Gene3D" id="1.20.59.10">
    <property type="entry name" value="Chorismate mutase"/>
    <property type="match status" value="1"/>
</dbReference>
<dbReference type="GO" id="GO:0009697">
    <property type="term" value="P:salicylic acid biosynthetic process"/>
    <property type="evidence" value="ECO:0007669"/>
    <property type="project" value="TreeGrafter"/>
</dbReference>
<evidence type="ECO:0000313" key="5">
    <source>
        <dbReference type="Proteomes" id="UP000521872"/>
    </source>
</evidence>
<dbReference type="AlphaFoldDB" id="A0A8H4QKQ8"/>
<evidence type="ECO:0000256" key="2">
    <source>
        <dbReference type="SAM" id="SignalP"/>
    </source>
</evidence>
<proteinExistence type="predicted"/>
<dbReference type="InterPro" id="IPR036263">
    <property type="entry name" value="Chorismate_II_sf"/>
</dbReference>
<dbReference type="EMBL" id="JAACJL010000046">
    <property type="protein sequence ID" value="KAF4612905.1"/>
    <property type="molecule type" value="Genomic_DNA"/>
</dbReference>
<protein>
    <recommendedName>
        <fullName evidence="3">Chorismate mutase domain-containing protein</fullName>
    </recommendedName>
</protein>
<organism evidence="4 5">
    <name type="scientific">Agrocybe pediades</name>
    <dbReference type="NCBI Taxonomy" id="84607"/>
    <lineage>
        <taxon>Eukaryota</taxon>
        <taxon>Fungi</taxon>
        <taxon>Dikarya</taxon>
        <taxon>Basidiomycota</taxon>
        <taxon>Agaricomycotina</taxon>
        <taxon>Agaricomycetes</taxon>
        <taxon>Agaricomycetidae</taxon>
        <taxon>Agaricales</taxon>
        <taxon>Agaricineae</taxon>
        <taxon>Strophariaceae</taxon>
        <taxon>Agrocybe</taxon>
    </lineage>
</organism>
<evidence type="ECO:0000313" key="4">
    <source>
        <dbReference type="EMBL" id="KAF4612905.1"/>
    </source>
</evidence>
<keyword evidence="2" id="KW-0732">Signal</keyword>
<comment type="caution">
    <text evidence="4">The sequence shown here is derived from an EMBL/GenBank/DDBJ whole genome shotgun (WGS) entry which is preliminary data.</text>
</comment>
<feature type="domain" description="Chorismate mutase" evidence="3">
    <location>
        <begin position="66"/>
        <end position="156"/>
    </location>
</feature>
<feature type="signal peptide" evidence="2">
    <location>
        <begin position="1"/>
        <end position="23"/>
    </location>
</feature>
<dbReference type="InterPro" id="IPR051331">
    <property type="entry name" value="Chorismate_mutase-related"/>
</dbReference>
<sequence length="164" mass="17603">MISSRPVAVFVTLALGLSQPSWGLDSLKPSKDFAQACYGEPLPEIPASTDNRTIPWGTPSIISGNSTCCSSLDDVRAGIDAIDAQLLELLSQRVAFVREATRFKAMHGLVDVPSRDEQVIEGAVANATAVHLPQTVARAVFTSIINSSVPFELCVFDSFHTYGH</sequence>
<gene>
    <name evidence="4" type="ORF">D9613_011139</name>
</gene>
<feature type="chain" id="PRO_5034038345" description="Chorismate mutase domain-containing protein" evidence="2">
    <location>
        <begin position="24"/>
        <end position="164"/>
    </location>
</feature>
<dbReference type="GO" id="GO:0046417">
    <property type="term" value="P:chorismate metabolic process"/>
    <property type="evidence" value="ECO:0007669"/>
    <property type="project" value="InterPro"/>
</dbReference>
<keyword evidence="5" id="KW-1185">Reference proteome</keyword>
<dbReference type="SMART" id="SM00830">
    <property type="entry name" value="CM_2"/>
    <property type="match status" value="1"/>
</dbReference>
<dbReference type="PANTHER" id="PTHR38041">
    <property type="entry name" value="CHORISMATE MUTASE"/>
    <property type="match status" value="1"/>
</dbReference>
<dbReference type="Pfam" id="PF01817">
    <property type="entry name" value="CM_2"/>
    <property type="match status" value="1"/>
</dbReference>
<dbReference type="InterPro" id="IPR036979">
    <property type="entry name" value="CM_dom_sf"/>
</dbReference>
<evidence type="ECO:0000256" key="1">
    <source>
        <dbReference type="ARBA" id="ARBA00023235"/>
    </source>
</evidence>
<dbReference type="PANTHER" id="PTHR38041:SF1">
    <property type="entry name" value="CHORISMATE MUTASE"/>
    <property type="match status" value="1"/>
</dbReference>
<reference evidence="4 5" key="1">
    <citation type="submission" date="2019-12" db="EMBL/GenBank/DDBJ databases">
        <authorList>
            <person name="Floudas D."/>
            <person name="Bentzer J."/>
            <person name="Ahren D."/>
            <person name="Johansson T."/>
            <person name="Persson P."/>
            <person name="Tunlid A."/>
        </authorList>
    </citation>
    <scope>NUCLEOTIDE SEQUENCE [LARGE SCALE GENOMIC DNA]</scope>
    <source>
        <strain evidence="4 5">CBS 102.39</strain>
    </source>
</reference>